<dbReference type="PANTHER" id="PTHR34297:SF1">
    <property type="entry name" value="ASP23_GLS24 FAMILY ENVELOPE STRESS RESPONSE PROTEIN"/>
    <property type="match status" value="1"/>
</dbReference>
<name>C4GAK8_9FIRM</name>
<evidence type="ECO:0000313" key="3">
    <source>
        <dbReference type="Proteomes" id="UP000003494"/>
    </source>
</evidence>
<dbReference type="EMBL" id="ACIP02000002">
    <property type="protein sequence ID" value="EEP28151.1"/>
    <property type="molecule type" value="Genomic_DNA"/>
</dbReference>
<sequence length="117" mass="12478">MAENHFAINEGVNVANDVFSIIAGLAACEVDGVSSLGGNLDAGSISKTTSSKLSRSVRLVRADDNTLRVAIIINLEFGYEIPKVCAQVQDRIKTTVENMTGLKVSEVNVRVEGVRLS</sequence>
<dbReference type="Proteomes" id="UP000003494">
    <property type="component" value="Unassembled WGS sequence"/>
</dbReference>
<dbReference type="Pfam" id="PF03780">
    <property type="entry name" value="Asp23"/>
    <property type="match status" value="1"/>
</dbReference>
<dbReference type="PANTHER" id="PTHR34297">
    <property type="entry name" value="HYPOTHETICAL CYTOSOLIC PROTEIN-RELATED"/>
    <property type="match status" value="1"/>
</dbReference>
<gene>
    <name evidence="2" type="ORF">GCWU000342_00959</name>
</gene>
<dbReference type="STRING" id="626523.GCWU000342_00959"/>
<evidence type="ECO:0008006" key="4">
    <source>
        <dbReference type="Google" id="ProtNLM"/>
    </source>
</evidence>
<dbReference type="RefSeq" id="WP_006905970.1">
    <property type="nucleotide sequence ID" value="NZ_GG665866.1"/>
</dbReference>
<organism evidence="2 3">
    <name type="scientific">Shuttleworthella satelles DSM 14600</name>
    <dbReference type="NCBI Taxonomy" id="626523"/>
    <lineage>
        <taxon>Bacteria</taxon>
        <taxon>Bacillati</taxon>
        <taxon>Bacillota</taxon>
        <taxon>Clostridia</taxon>
        <taxon>Lachnospirales</taxon>
        <taxon>Lachnospiraceae</taxon>
        <taxon>Shuttleworthella</taxon>
    </lineage>
</organism>
<proteinExistence type="inferred from homology"/>
<comment type="caution">
    <text evidence="2">The sequence shown here is derived from an EMBL/GenBank/DDBJ whole genome shotgun (WGS) entry which is preliminary data.</text>
</comment>
<evidence type="ECO:0000313" key="2">
    <source>
        <dbReference type="EMBL" id="EEP28151.1"/>
    </source>
</evidence>
<evidence type="ECO:0000256" key="1">
    <source>
        <dbReference type="ARBA" id="ARBA00005721"/>
    </source>
</evidence>
<dbReference type="HOGENOM" id="CLU_113198_4_3_9"/>
<protein>
    <recommendedName>
        <fullName evidence="4">Asp23/Gls24 family envelope stress response protein</fullName>
    </recommendedName>
</protein>
<dbReference type="InterPro" id="IPR005531">
    <property type="entry name" value="Asp23"/>
</dbReference>
<accession>C4GAK8</accession>
<keyword evidence="3" id="KW-1185">Reference proteome</keyword>
<reference evidence="2" key="1">
    <citation type="submission" date="2009-04" db="EMBL/GenBank/DDBJ databases">
        <authorList>
            <person name="Weinstock G."/>
            <person name="Sodergren E."/>
            <person name="Clifton S."/>
            <person name="Fulton L."/>
            <person name="Fulton B."/>
            <person name="Courtney L."/>
            <person name="Fronick C."/>
            <person name="Harrison M."/>
            <person name="Strong C."/>
            <person name="Farmer C."/>
            <person name="Delahaunty K."/>
            <person name="Markovic C."/>
            <person name="Hall O."/>
            <person name="Minx P."/>
            <person name="Tomlinson C."/>
            <person name="Mitreva M."/>
            <person name="Nelson J."/>
            <person name="Hou S."/>
            <person name="Wollam A."/>
            <person name="Pepin K.H."/>
            <person name="Johnson M."/>
            <person name="Bhonagiri V."/>
            <person name="Nash W.E."/>
            <person name="Warren W."/>
            <person name="Chinwalla A."/>
            <person name="Mardis E.R."/>
            <person name="Wilson R.K."/>
        </authorList>
    </citation>
    <scope>NUCLEOTIDE SEQUENCE [LARGE SCALE GENOMIC DNA]</scope>
    <source>
        <strain evidence="2">DSM 14600</strain>
    </source>
</reference>
<comment type="similarity">
    <text evidence="1">Belongs to the asp23 family.</text>
</comment>
<dbReference type="eggNOG" id="COG1302">
    <property type="taxonomic scope" value="Bacteria"/>
</dbReference>
<dbReference type="AlphaFoldDB" id="C4GAK8"/>